<dbReference type="Proteomes" id="UP000494330">
    <property type="component" value="Unassembled WGS sequence"/>
</dbReference>
<dbReference type="EMBL" id="CABVQD010000057">
    <property type="protein sequence ID" value="VWC47381.1"/>
    <property type="molecule type" value="Genomic_DNA"/>
</dbReference>
<reference evidence="1 2" key="1">
    <citation type="submission" date="2019-09" db="EMBL/GenBank/DDBJ databases">
        <authorList>
            <person name="Depoorter E."/>
        </authorList>
    </citation>
    <scope>NUCLEOTIDE SEQUENCE [LARGE SCALE GENOMIC DNA]</scope>
    <source>
        <strain evidence="1">LMG 30113</strain>
    </source>
</reference>
<organism evidence="1 2">
    <name type="scientific">Burkholderia paludis</name>
    <dbReference type="NCBI Taxonomy" id="1506587"/>
    <lineage>
        <taxon>Bacteria</taxon>
        <taxon>Pseudomonadati</taxon>
        <taxon>Pseudomonadota</taxon>
        <taxon>Betaproteobacteria</taxon>
        <taxon>Burkholderiales</taxon>
        <taxon>Burkholderiaceae</taxon>
        <taxon>Burkholderia</taxon>
        <taxon>Burkholderia cepacia complex</taxon>
    </lineage>
</organism>
<gene>
    <name evidence="1" type="ORF">BPA30113_07424</name>
</gene>
<protein>
    <submittedName>
        <fullName evidence="1">Fis family transcriptional regulator</fullName>
    </submittedName>
</protein>
<dbReference type="RefSeq" id="WP_235215191.1">
    <property type="nucleotide sequence ID" value="NZ_CABVQD010000057.1"/>
</dbReference>
<name>A0A6J5F551_9BURK</name>
<accession>A0A6J5F551</accession>
<dbReference type="AlphaFoldDB" id="A0A6J5F551"/>
<sequence length="118" mass="12980">MSLENHLAFAAVKAGAGGHAQMTCLLRVVYLAWYLRDTCLPRADIELFRQGEQALEHCIERSLASGEWSLQVGEQEIVGQILSLHDAQLSAAPAHQYFRAWAQLQAFLKSGQASVLDG</sequence>
<evidence type="ECO:0000313" key="1">
    <source>
        <dbReference type="EMBL" id="VWC47381.1"/>
    </source>
</evidence>
<proteinExistence type="predicted"/>
<keyword evidence="2" id="KW-1185">Reference proteome</keyword>
<evidence type="ECO:0000313" key="2">
    <source>
        <dbReference type="Proteomes" id="UP000494330"/>
    </source>
</evidence>